<protein>
    <submittedName>
        <fullName evidence="1">Uncharacterized protein</fullName>
    </submittedName>
</protein>
<dbReference type="Proteomes" id="UP000663889">
    <property type="component" value="Unassembled WGS sequence"/>
</dbReference>
<evidence type="ECO:0000313" key="2">
    <source>
        <dbReference type="Proteomes" id="UP000663889"/>
    </source>
</evidence>
<comment type="caution">
    <text evidence="1">The sequence shown here is derived from an EMBL/GenBank/DDBJ whole genome shotgun (WGS) entry which is preliminary data.</text>
</comment>
<accession>A0A814W3J7</accession>
<sequence>MILNYHLSVETHRWSLSNSLQNPNILDHWDYFETRTSRLFDYIALFNRLFVIASGMHEPLVNSEWPW</sequence>
<name>A0A814W3J7_9BILA</name>
<proteinExistence type="predicted"/>
<evidence type="ECO:0000313" key="1">
    <source>
        <dbReference type="EMBL" id="CAF1196762.1"/>
    </source>
</evidence>
<reference evidence="1" key="1">
    <citation type="submission" date="2021-02" db="EMBL/GenBank/DDBJ databases">
        <authorList>
            <person name="Nowell W R."/>
        </authorList>
    </citation>
    <scope>NUCLEOTIDE SEQUENCE</scope>
</reference>
<dbReference type="AlphaFoldDB" id="A0A814W3J7"/>
<organism evidence="1 2">
    <name type="scientific">Rotaria sordida</name>
    <dbReference type="NCBI Taxonomy" id="392033"/>
    <lineage>
        <taxon>Eukaryota</taxon>
        <taxon>Metazoa</taxon>
        <taxon>Spiralia</taxon>
        <taxon>Gnathifera</taxon>
        <taxon>Rotifera</taxon>
        <taxon>Eurotatoria</taxon>
        <taxon>Bdelloidea</taxon>
        <taxon>Philodinida</taxon>
        <taxon>Philodinidae</taxon>
        <taxon>Rotaria</taxon>
    </lineage>
</organism>
<gene>
    <name evidence="1" type="ORF">SEV965_LOCUS20910</name>
</gene>
<dbReference type="EMBL" id="CAJNOU010001390">
    <property type="protein sequence ID" value="CAF1196762.1"/>
    <property type="molecule type" value="Genomic_DNA"/>
</dbReference>